<dbReference type="RefSeq" id="WP_167551727.1">
    <property type="nucleotide sequence ID" value="NZ_CP008953.1"/>
</dbReference>
<accession>A0A075V634</accession>
<gene>
    <name evidence="1" type="ORF">AJAP_35620</name>
</gene>
<keyword evidence="2" id="KW-1185">Reference proteome</keyword>
<dbReference type="STRING" id="208439.AJAP_35620"/>
<dbReference type="Proteomes" id="UP000028492">
    <property type="component" value="Chromosome"/>
</dbReference>
<proteinExistence type="predicted"/>
<evidence type="ECO:0000313" key="1">
    <source>
        <dbReference type="EMBL" id="AIG79931.1"/>
    </source>
</evidence>
<evidence type="ECO:0000313" key="2">
    <source>
        <dbReference type="Proteomes" id="UP000028492"/>
    </source>
</evidence>
<dbReference type="AlphaFoldDB" id="A0A075V634"/>
<organism evidence="1 2">
    <name type="scientific">Amycolatopsis japonica</name>
    <dbReference type="NCBI Taxonomy" id="208439"/>
    <lineage>
        <taxon>Bacteria</taxon>
        <taxon>Bacillati</taxon>
        <taxon>Actinomycetota</taxon>
        <taxon>Actinomycetes</taxon>
        <taxon>Pseudonocardiales</taxon>
        <taxon>Pseudonocardiaceae</taxon>
        <taxon>Amycolatopsis</taxon>
        <taxon>Amycolatopsis japonica group</taxon>
    </lineage>
</organism>
<dbReference type="KEGG" id="aja:AJAP_35620"/>
<dbReference type="HOGENOM" id="CLU_3113865_0_0_11"/>
<name>A0A075V634_9PSEU</name>
<dbReference type="EMBL" id="CP008953">
    <property type="protein sequence ID" value="AIG79931.1"/>
    <property type="molecule type" value="Genomic_DNA"/>
</dbReference>
<reference evidence="1 2" key="1">
    <citation type="journal article" date="2014" name="J. Biotechnol.">
        <title>Complete genome sequence of the actinobacterium Amycolatopsis japonica MG417-CF17(T) (=DSM 44213T) producing (S,S)-N,N'-ethylenediaminedisuccinic acid.</title>
        <authorList>
            <person name="Stegmann E."/>
            <person name="Albersmeier A."/>
            <person name="Spohn M."/>
            <person name="Gert H."/>
            <person name="Weber T."/>
            <person name="Wohlleben W."/>
            <person name="Kalinowski J."/>
            <person name="Ruckert C."/>
        </authorList>
    </citation>
    <scope>NUCLEOTIDE SEQUENCE [LARGE SCALE GENOMIC DNA]</scope>
    <source>
        <strain evidence="2">MG417-CF17 (DSM 44213)</strain>
    </source>
</reference>
<sequence>MDEEYTRLVRRWLEEPAIPVQRAELETAWAACVPRAEVFVPAPRSSTENR</sequence>
<protein>
    <submittedName>
        <fullName evidence="1">Uncharacterized protein</fullName>
    </submittedName>
</protein>